<evidence type="ECO:0000256" key="6">
    <source>
        <dbReference type="ARBA" id="ARBA00023141"/>
    </source>
</evidence>
<dbReference type="PANTHER" id="PTHR21225">
    <property type="entry name" value="PHOSPHO-2-DEHYDRO-3-DEOXYHEPTONATE ALDOLASE DAHP SYNTHETASE"/>
    <property type="match status" value="1"/>
</dbReference>
<keyword evidence="4 8" id="KW-0028">Amino-acid biosynthesis</keyword>
<evidence type="ECO:0000313" key="10">
    <source>
        <dbReference type="EMBL" id="MDR4125655.1"/>
    </source>
</evidence>
<evidence type="ECO:0000256" key="3">
    <source>
        <dbReference type="ARBA" id="ARBA00007985"/>
    </source>
</evidence>
<dbReference type="SUPFAM" id="SSF51569">
    <property type="entry name" value="Aldolase"/>
    <property type="match status" value="1"/>
</dbReference>
<dbReference type="InterPro" id="IPR006219">
    <property type="entry name" value="DAHP_synth_1"/>
</dbReference>
<dbReference type="GO" id="GO:0003849">
    <property type="term" value="F:3-deoxy-7-phosphoheptulonate synthase activity"/>
    <property type="evidence" value="ECO:0007669"/>
    <property type="project" value="UniProtKB-EC"/>
</dbReference>
<evidence type="ECO:0000256" key="1">
    <source>
        <dbReference type="ARBA" id="ARBA00003726"/>
    </source>
</evidence>
<evidence type="ECO:0000256" key="4">
    <source>
        <dbReference type="ARBA" id="ARBA00022605"/>
    </source>
</evidence>
<accession>A0ABU1D5J2</accession>
<dbReference type="Pfam" id="PF00793">
    <property type="entry name" value="DAHP_synth_1"/>
    <property type="match status" value="1"/>
</dbReference>
<reference evidence="10 11" key="1">
    <citation type="submission" date="2023-08" db="EMBL/GenBank/DDBJ databases">
        <title>Alcaligenaceae gen. nov., a novel taxon isolated from the sludge of Yixing Pesticide Factory.</title>
        <authorList>
            <person name="Ruan L."/>
        </authorList>
    </citation>
    <scope>NUCLEOTIDE SEQUENCE [LARGE SCALE GENOMIC DNA]</scope>
    <source>
        <strain evidence="10 11">LG-2</strain>
    </source>
</reference>
<keyword evidence="11" id="KW-1185">Reference proteome</keyword>
<keyword evidence="6 8" id="KW-0057">Aromatic amino acid biosynthesis</keyword>
<dbReference type="NCBIfam" id="NF006723">
    <property type="entry name" value="PRK09261.1-1"/>
    <property type="match status" value="1"/>
</dbReference>
<dbReference type="Gene3D" id="3.20.20.70">
    <property type="entry name" value="Aldolase class I"/>
    <property type="match status" value="1"/>
</dbReference>
<comment type="similarity">
    <text evidence="3 8">Belongs to the class-I DAHP synthase family.</text>
</comment>
<gene>
    <name evidence="10" type="primary">aroG</name>
    <name evidence="10" type="ORF">Q8947_06615</name>
</gene>
<evidence type="ECO:0000256" key="7">
    <source>
        <dbReference type="ARBA" id="ARBA00047508"/>
    </source>
</evidence>
<protein>
    <recommendedName>
        <fullName evidence="8">Phospho-2-dehydro-3-deoxyheptonate aldolase</fullName>
        <ecNumber evidence="8">2.5.1.54</ecNumber>
    </recommendedName>
</protein>
<dbReference type="PIRSF" id="PIRSF001361">
    <property type="entry name" value="DAHP_synthase"/>
    <property type="match status" value="1"/>
</dbReference>
<comment type="catalytic activity">
    <reaction evidence="7 8">
        <text>D-erythrose 4-phosphate + phosphoenolpyruvate + H2O = 7-phospho-2-dehydro-3-deoxy-D-arabino-heptonate + phosphate</text>
        <dbReference type="Rhea" id="RHEA:14717"/>
        <dbReference type="ChEBI" id="CHEBI:15377"/>
        <dbReference type="ChEBI" id="CHEBI:16897"/>
        <dbReference type="ChEBI" id="CHEBI:43474"/>
        <dbReference type="ChEBI" id="CHEBI:58394"/>
        <dbReference type="ChEBI" id="CHEBI:58702"/>
        <dbReference type="EC" id="2.5.1.54"/>
    </reaction>
</comment>
<comment type="pathway">
    <text evidence="2 8">Metabolic intermediate biosynthesis; chorismate biosynthesis; chorismate from D-erythrose 4-phosphate and phosphoenolpyruvate: step 1/7.</text>
</comment>
<dbReference type="RefSeq" id="WP_165277389.1">
    <property type="nucleotide sequence ID" value="NZ_JAUZQE010000011.1"/>
</dbReference>
<evidence type="ECO:0000259" key="9">
    <source>
        <dbReference type="Pfam" id="PF00793"/>
    </source>
</evidence>
<evidence type="ECO:0000313" key="11">
    <source>
        <dbReference type="Proteomes" id="UP001232156"/>
    </source>
</evidence>
<dbReference type="NCBIfam" id="NF009395">
    <property type="entry name" value="PRK12755.1"/>
    <property type="match status" value="1"/>
</dbReference>
<dbReference type="EC" id="2.5.1.54" evidence="8"/>
<evidence type="ECO:0000256" key="5">
    <source>
        <dbReference type="ARBA" id="ARBA00022679"/>
    </source>
</evidence>
<name>A0ABU1D5J2_9BURK</name>
<dbReference type="EMBL" id="JAUZQE010000011">
    <property type="protein sequence ID" value="MDR4125655.1"/>
    <property type="molecule type" value="Genomic_DNA"/>
</dbReference>
<dbReference type="Proteomes" id="UP001232156">
    <property type="component" value="Unassembled WGS sequence"/>
</dbReference>
<comment type="function">
    <text evidence="1 8">Stereospecific condensation of phosphoenolpyruvate (PEP) and D-erythrose-4-phosphate (E4P) giving rise to 3-deoxy-D-arabino-heptulosonate-7-phosphate (DAHP).</text>
</comment>
<dbReference type="NCBIfam" id="TIGR00034">
    <property type="entry name" value="aroFGH"/>
    <property type="match status" value="1"/>
</dbReference>
<dbReference type="InterPro" id="IPR006218">
    <property type="entry name" value="DAHP1/KDSA"/>
</dbReference>
<comment type="caution">
    <text evidence="10">The sequence shown here is derived from an EMBL/GenBank/DDBJ whole genome shotgun (WGS) entry which is preliminary data.</text>
</comment>
<feature type="domain" description="DAHP synthetase I/KDSA" evidence="9">
    <location>
        <begin position="45"/>
        <end position="336"/>
    </location>
</feature>
<sequence length="364" mass="39568">MSHNTDDLRIREIKELSPPAHIMREFPCTPEISSVVYESRRAVHNVLNGTDDRIVVVIGPCSIHNTAAALDYARRLQEQRELYKGELEIIMRVYFEKPRTTVGWKGLINDPALDGSFNINKGLRTARELLIQVNEMGLPAGCEFLDMITPQYIADLVAWGAIGARTTESQVHRELASGLSCPVGFKNGTGGDVKIAVDAMLAASQPHHFLSVTKGGHSAIVSTVGNKDCHVILRGGKEPNYDAASVEAAAQMIAKAGVLPRLMIDASHANSNKDYRRQPIVIDEVAAQVEAGDDRIFGVMVESNLVAGRQDLVPGQEPVYGQSITDGCIDWDDSLRVLKRLSDAVKARRKHASQSANALIGSAA</sequence>
<keyword evidence="5 8" id="KW-0808">Transferase</keyword>
<dbReference type="InterPro" id="IPR013785">
    <property type="entry name" value="Aldolase_TIM"/>
</dbReference>
<organism evidence="10 11">
    <name type="scientific">Yanghanlia caeni</name>
    <dbReference type="NCBI Taxonomy" id="3064283"/>
    <lineage>
        <taxon>Bacteria</taxon>
        <taxon>Pseudomonadati</taxon>
        <taxon>Pseudomonadota</taxon>
        <taxon>Betaproteobacteria</taxon>
        <taxon>Burkholderiales</taxon>
        <taxon>Alcaligenaceae</taxon>
        <taxon>Yanghanlia</taxon>
    </lineage>
</organism>
<evidence type="ECO:0000256" key="8">
    <source>
        <dbReference type="PIRNR" id="PIRNR001361"/>
    </source>
</evidence>
<proteinExistence type="inferred from homology"/>
<dbReference type="PANTHER" id="PTHR21225:SF12">
    <property type="entry name" value="PHOSPHO-2-DEHYDRO-3-DEOXYHEPTONATE ALDOLASE, TYROSINE-INHIBITED"/>
    <property type="match status" value="1"/>
</dbReference>
<dbReference type="NCBIfam" id="NF009396">
    <property type="entry name" value="PRK12756.1"/>
    <property type="match status" value="1"/>
</dbReference>
<evidence type="ECO:0000256" key="2">
    <source>
        <dbReference type="ARBA" id="ARBA00004688"/>
    </source>
</evidence>